<dbReference type="InterPro" id="IPR002168">
    <property type="entry name" value="Lipase_GDXG_HIS_AS"/>
</dbReference>
<name>A0ABQ6FHK8_9CHLR</name>
<evidence type="ECO:0000256" key="1">
    <source>
        <dbReference type="ARBA" id="ARBA00010515"/>
    </source>
</evidence>
<dbReference type="InterPro" id="IPR050300">
    <property type="entry name" value="GDXG_lipolytic_enzyme"/>
</dbReference>
<dbReference type="SUPFAM" id="SSF53474">
    <property type="entry name" value="alpha/beta-Hydrolases"/>
    <property type="match status" value="1"/>
</dbReference>
<dbReference type="InterPro" id="IPR013094">
    <property type="entry name" value="AB_hydrolase_3"/>
</dbReference>
<dbReference type="GO" id="GO:0016787">
    <property type="term" value="F:hydrolase activity"/>
    <property type="evidence" value="ECO:0007669"/>
    <property type="project" value="UniProtKB-KW"/>
</dbReference>
<sequence>MSSWQAQLMSLLVKQNVKRHFRRPVDVAEFRRRLSARQRVTVPPGWQIRIVEQRPGFRDEWIEPLESLQSSRPAPLLLYLHGGGYLACSPRTHRSLTVALATQSDMRCLSLDYPLAPEHPFPAALETVVAVYQQILANGEAPGRIVLAGDSAGGGLALATLLKLRELGEPLPAGAALFSPLTDLAGTGVSLKTNEKSDAFFFARMIPDAGRYYLDGKAEVTDPLASPLYADLSGLPPLLVHVSDSELLRDDGLGLIDRARQHGVSVENQIWRNLPHVWQLFTPFVPEARESIARTGAFLRSCVADVPVANV</sequence>
<proteinExistence type="inferred from homology"/>
<evidence type="ECO:0000256" key="3">
    <source>
        <dbReference type="PROSITE-ProRule" id="PRU10038"/>
    </source>
</evidence>
<dbReference type="PROSITE" id="PS01174">
    <property type="entry name" value="LIPASE_GDXG_SER"/>
    <property type="match status" value="1"/>
</dbReference>
<evidence type="ECO:0000313" key="6">
    <source>
        <dbReference type="Proteomes" id="UP001344906"/>
    </source>
</evidence>
<dbReference type="PANTHER" id="PTHR48081">
    <property type="entry name" value="AB HYDROLASE SUPERFAMILY PROTEIN C4A8.06C"/>
    <property type="match status" value="1"/>
</dbReference>
<accession>A0ABQ6FHK8</accession>
<dbReference type="Gene3D" id="3.40.50.1820">
    <property type="entry name" value="alpha/beta hydrolase"/>
    <property type="match status" value="1"/>
</dbReference>
<dbReference type="InterPro" id="IPR033140">
    <property type="entry name" value="Lipase_GDXG_put_SER_AS"/>
</dbReference>
<organism evidence="5 6">
    <name type="scientific">Dictyobacter halimunensis</name>
    <dbReference type="NCBI Taxonomy" id="3026934"/>
    <lineage>
        <taxon>Bacteria</taxon>
        <taxon>Bacillati</taxon>
        <taxon>Chloroflexota</taxon>
        <taxon>Ktedonobacteria</taxon>
        <taxon>Ktedonobacterales</taxon>
        <taxon>Dictyobacteraceae</taxon>
        <taxon>Dictyobacter</taxon>
    </lineage>
</organism>
<dbReference type="PANTHER" id="PTHR48081:SF30">
    <property type="entry name" value="ACETYL-HYDROLASE LIPR-RELATED"/>
    <property type="match status" value="1"/>
</dbReference>
<protein>
    <submittedName>
        <fullName evidence="5">Hydrolase</fullName>
    </submittedName>
</protein>
<keyword evidence="6" id="KW-1185">Reference proteome</keyword>
<keyword evidence="2 5" id="KW-0378">Hydrolase</keyword>
<dbReference type="Proteomes" id="UP001344906">
    <property type="component" value="Unassembled WGS sequence"/>
</dbReference>
<evidence type="ECO:0000313" key="5">
    <source>
        <dbReference type="EMBL" id="GLV53540.1"/>
    </source>
</evidence>
<dbReference type="InterPro" id="IPR029058">
    <property type="entry name" value="AB_hydrolase_fold"/>
</dbReference>
<gene>
    <name evidence="5" type="ORF">KDH_03930</name>
</gene>
<dbReference type="EMBL" id="BSRI01000001">
    <property type="protein sequence ID" value="GLV53540.1"/>
    <property type="molecule type" value="Genomic_DNA"/>
</dbReference>
<comment type="similarity">
    <text evidence="1">Belongs to the 'GDXG' lipolytic enzyme family.</text>
</comment>
<dbReference type="Pfam" id="PF07859">
    <property type="entry name" value="Abhydrolase_3"/>
    <property type="match status" value="1"/>
</dbReference>
<comment type="caution">
    <text evidence="5">The sequence shown here is derived from an EMBL/GenBank/DDBJ whole genome shotgun (WGS) entry which is preliminary data.</text>
</comment>
<evidence type="ECO:0000256" key="2">
    <source>
        <dbReference type="ARBA" id="ARBA00022801"/>
    </source>
</evidence>
<evidence type="ECO:0000259" key="4">
    <source>
        <dbReference type="Pfam" id="PF07859"/>
    </source>
</evidence>
<dbReference type="RefSeq" id="WP_338247241.1">
    <property type="nucleotide sequence ID" value="NZ_BSRI01000001.1"/>
</dbReference>
<dbReference type="PROSITE" id="PS01173">
    <property type="entry name" value="LIPASE_GDXG_HIS"/>
    <property type="match status" value="1"/>
</dbReference>
<reference evidence="5 6" key="1">
    <citation type="submission" date="2023-02" db="EMBL/GenBank/DDBJ databases">
        <title>Dictyobacter halimunensis sp. nov., a new member of the class Ktedonobacteria from forest soil in a geothermal area.</title>
        <authorList>
            <person name="Rachmania M.K."/>
            <person name="Ningsih F."/>
            <person name="Sakai Y."/>
            <person name="Yabe S."/>
            <person name="Yokota A."/>
            <person name="Sjamsuridzal W."/>
        </authorList>
    </citation>
    <scope>NUCLEOTIDE SEQUENCE [LARGE SCALE GENOMIC DNA]</scope>
    <source>
        <strain evidence="5 6">S3.2.2.5</strain>
    </source>
</reference>
<feature type="domain" description="Alpha/beta hydrolase fold-3" evidence="4">
    <location>
        <begin position="77"/>
        <end position="279"/>
    </location>
</feature>
<feature type="active site" evidence="3">
    <location>
        <position position="151"/>
    </location>
</feature>